<dbReference type="EMBL" id="MVHM01000018">
    <property type="protein sequence ID" value="ORA33620.1"/>
    <property type="molecule type" value="Genomic_DNA"/>
</dbReference>
<reference evidence="2 3" key="1">
    <citation type="submission" date="2016-12" db="EMBL/GenBank/DDBJ databases">
        <title>The new phylogeny of genus Mycobacterium.</title>
        <authorList>
            <person name="Tortoli E."/>
            <person name="Trovato A."/>
            <person name="Cirillo D.M."/>
        </authorList>
    </citation>
    <scope>NUCLEOTIDE SEQUENCE [LARGE SCALE GENOMIC DNA]</scope>
    <source>
        <strain evidence="2 3">DSM 44624</strain>
    </source>
</reference>
<keyword evidence="4" id="KW-1185">Reference proteome</keyword>
<dbReference type="Proteomes" id="UP000467379">
    <property type="component" value="Chromosome"/>
</dbReference>
<proteinExistence type="predicted"/>
<dbReference type="Proteomes" id="UP000192441">
    <property type="component" value="Unassembled WGS sequence"/>
</dbReference>
<protein>
    <submittedName>
        <fullName evidence="2">Uncharacterized protein</fullName>
    </submittedName>
</protein>
<organism evidence="2 3">
    <name type="scientific">Mycobacterium branderi</name>
    <dbReference type="NCBI Taxonomy" id="43348"/>
    <lineage>
        <taxon>Bacteria</taxon>
        <taxon>Bacillati</taxon>
        <taxon>Actinomycetota</taxon>
        <taxon>Actinomycetes</taxon>
        <taxon>Mycobacteriales</taxon>
        <taxon>Mycobacteriaceae</taxon>
        <taxon>Mycobacterium</taxon>
    </lineage>
</organism>
<sequence length="188" mass="21020">MAGRNVGDAVANYRADLQRAFRCLNAFVRVDFLAPDHSIGAKCSWLLLGPGEYVGIELPGCPGTRFEASQTLEIVECDPAKYGGRVRLTTRSYDYSVGEPGKGELWAMHWHPDSQESDVDYPHIHLRRLFGPGAHLATSRLLVEHAIHWAIEGGATPRYESGKWQTELQETILNHMGESTWSVSRRSE</sequence>
<evidence type="ECO:0000313" key="4">
    <source>
        <dbReference type="Proteomes" id="UP000467379"/>
    </source>
</evidence>
<gene>
    <name evidence="2" type="ORF">BST20_22410</name>
    <name evidence="1" type="ORF">MBRA_17840</name>
</gene>
<evidence type="ECO:0000313" key="2">
    <source>
        <dbReference type="EMBL" id="ORA33620.1"/>
    </source>
</evidence>
<dbReference type="EMBL" id="AP022606">
    <property type="protein sequence ID" value="BBZ11589.1"/>
    <property type="molecule type" value="Genomic_DNA"/>
</dbReference>
<evidence type="ECO:0000313" key="3">
    <source>
        <dbReference type="Proteomes" id="UP000192441"/>
    </source>
</evidence>
<name>A0A7I7W1Y5_9MYCO</name>
<dbReference type="AlphaFoldDB" id="A0A7I7W1Y5"/>
<reference evidence="1 4" key="2">
    <citation type="journal article" date="2019" name="Emerg. Microbes Infect.">
        <title>Comprehensive subspecies identification of 175 nontuberculous mycobacteria species based on 7547 genomic profiles.</title>
        <authorList>
            <person name="Matsumoto Y."/>
            <person name="Kinjo T."/>
            <person name="Motooka D."/>
            <person name="Nabeya D."/>
            <person name="Jung N."/>
            <person name="Uechi K."/>
            <person name="Horii T."/>
            <person name="Iida T."/>
            <person name="Fujita J."/>
            <person name="Nakamura S."/>
        </authorList>
    </citation>
    <scope>NUCLEOTIDE SEQUENCE [LARGE SCALE GENOMIC DNA]</scope>
    <source>
        <strain evidence="1 4">JCM 12687</strain>
    </source>
</reference>
<accession>A0A7I7W1Y5</accession>
<reference evidence="1" key="3">
    <citation type="submission" date="2020-02" db="EMBL/GenBank/DDBJ databases">
        <authorList>
            <person name="Matsumoto Y."/>
            <person name="Motooka D."/>
            <person name="Nakamura S."/>
        </authorList>
    </citation>
    <scope>NUCLEOTIDE SEQUENCE</scope>
    <source>
        <strain evidence="1">JCM 12687</strain>
    </source>
</reference>
<evidence type="ECO:0000313" key="1">
    <source>
        <dbReference type="EMBL" id="BBZ11589.1"/>
    </source>
</evidence>